<dbReference type="PANTHER" id="PTHR43289">
    <property type="entry name" value="MITOGEN-ACTIVATED PROTEIN KINASE KINASE KINASE 20-RELATED"/>
    <property type="match status" value="1"/>
</dbReference>
<dbReference type="InterPro" id="IPR005532">
    <property type="entry name" value="SUMF_dom"/>
</dbReference>
<dbReference type="InterPro" id="IPR011009">
    <property type="entry name" value="Kinase-like_dom_sf"/>
</dbReference>
<gene>
    <name evidence="8" type="primary">pknD_2</name>
    <name evidence="8" type="ORF">PDESU_00199</name>
</gene>
<name>A0A6C2TVX7_PONDE</name>
<keyword evidence="3 8" id="KW-0418">Kinase</keyword>
<dbReference type="InterPro" id="IPR017441">
    <property type="entry name" value="Protein_kinase_ATP_BS"/>
</dbReference>
<dbReference type="SUPFAM" id="SSF56436">
    <property type="entry name" value="C-type lectin-like"/>
    <property type="match status" value="1"/>
</dbReference>
<accession>A0A6C2TVX7</accession>
<feature type="binding site" evidence="5">
    <location>
        <position position="75"/>
    </location>
    <ligand>
        <name>ATP</name>
        <dbReference type="ChEBI" id="CHEBI:30616"/>
    </ligand>
</feature>
<dbReference type="EMBL" id="CAAHFG010000001">
    <property type="protein sequence ID" value="VGO11654.1"/>
    <property type="molecule type" value="Genomic_DNA"/>
</dbReference>
<feature type="compositionally biased region" description="Basic and acidic residues" evidence="6">
    <location>
        <begin position="1"/>
        <end position="11"/>
    </location>
</feature>
<reference evidence="8 9" key="1">
    <citation type="submission" date="2019-04" db="EMBL/GenBank/DDBJ databases">
        <authorList>
            <person name="Van Vliet M D."/>
        </authorList>
    </citation>
    <scope>NUCLEOTIDE SEQUENCE [LARGE SCALE GENOMIC DNA]</scope>
    <source>
        <strain evidence="8 9">F1</strain>
    </source>
</reference>
<organism evidence="8 9">
    <name type="scientific">Pontiella desulfatans</name>
    <dbReference type="NCBI Taxonomy" id="2750659"/>
    <lineage>
        <taxon>Bacteria</taxon>
        <taxon>Pseudomonadati</taxon>
        <taxon>Kiritimatiellota</taxon>
        <taxon>Kiritimatiellia</taxon>
        <taxon>Kiritimatiellales</taxon>
        <taxon>Pontiellaceae</taxon>
        <taxon>Pontiella</taxon>
    </lineage>
</organism>
<evidence type="ECO:0000256" key="6">
    <source>
        <dbReference type="SAM" id="MobiDB-lite"/>
    </source>
</evidence>
<dbReference type="GO" id="GO:0004674">
    <property type="term" value="F:protein serine/threonine kinase activity"/>
    <property type="evidence" value="ECO:0007669"/>
    <property type="project" value="TreeGrafter"/>
</dbReference>
<keyword evidence="2 5" id="KW-0547">Nucleotide-binding</keyword>
<feature type="domain" description="Protein kinase" evidence="7">
    <location>
        <begin position="46"/>
        <end position="336"/>
    </location>
</feature>
<dbReference type="Gene3D" id="3.90.1580.10">
    <property type="entry name" value="paralog of FGE (formylglycine-generating enzyme)"/>
    <property type="match status" value="1"/>
</dbReference>
<evidence type="ECO:0000313" key="8">
    <source>
        <dbReference type="EMBL" id="VGO11654.1"/>
    </source>
</evidence>
<dbReference type="SMART" id="SM00220">
    <property type="entry name" value="S_TKc"/>
    <property type="match status" value="1"/>
</dbReference>
<dbReference type="Proteomes" id="UP000366872">
    <property type="component" value="Unassembled WGS sequence"/>
</dbReference>
<keyword evidence="1" id="KW-0808">Transferase</keyword>
<dbReference type="SUPFAM" id="SSF56112">
    <property type="entry name" value="Protein kinase-like (PK-like)"/>
    <property type="match status" value="1"/>
</dbReference>
<dbReference type="InterPro" id="IPR016187">
    <property type="entry name" value="CTDL_fold"/>
</dbReference>
<dbReference type="RefSeq" id="WP_136077397.1">
    <property type="nucleotide sequence ID" value="NZ_CAAHFG010000001.1"/>
</dbReference>
<dbReference type="PROSITE" id="PS00107">
    <property type="entry name" value="PROTEIN_KINASE_ATP"/>
    <property type="match status" value="1"/>
</dbReference>
<dbReference type="InterPro" id="IPR000719">
    <property type="entry name" value="Prot_kinase_dom"/>
</dbReference>
<evidence type="ECO:0000256" key="5">
    <source>
        <dbReference type="PROSITE-ProRule" id="PRU10141"/>
    </source>
</evidence>
<dbReference type="Gene3D" id="3.30.200.20">
    <property type="entry name" value="Phosphorylase Kinase, domain 1"/>
    <property type="match status" value="1"/>
</dbReference>
<dbReference type="PANTHER" id="PTHR43289:SF6">
    <property type="entry name" value="SERINE_THREONINE-PROTEIN KINASE NEKL-3"/>
    <property type="match status" value="1"/>
</dbReference>
<dbReference type="Gene3D" id="1.10.510.10">
    <property type="entry name" value="Transferase(Phosphotransferase) domain 1"/>
    <property type="match status" value="1"/>
</dbReference>
<evidence type="ECO:0000256" key="3">
    <source>
        <dbReference type="ARBA" id="ARBA00022777"/>
    </source>
</evidence>
<feature type="compositionally biased region" description="Low complexity" evidence="6">
    <location>
        <begin position="13"/>
        <end position="22"/>
    </location>
</feature>
<evidence type="ECO:0000256" key="4">
    <source>
        <dbReference type="ARBA" id="ARBA00022840"/>
    </source>
</evidence>
<dbReference type="GO" id="GO:0005524">
    <property type="term" value="F:ATP binding"/>
    <property type="evidence" value="ECO:0007669"/>
    <property type="project" value="UniProtKB-UniRule"/>
</dbReference>
<evidence type="ECO:0000256" key="1">
    <source>
        <dbReference type="ARBA" id="ARBA00022679"/>
    </source>
</evidence>
<dbReference type="InterPro" id="IPR042095">
    <property type="entry name" value="SUMF_sf"/>
</dbReference>
<evidence type="ECO:0000256" key="2">
    <source>
        <dbReference type="ARBA" id="ARBA00022741"/>
    </source>
</evidence>
<proteinExistence type="predicted"/>
<evidence type="ECO:0000313" key="9">
    <source>
        <dbReference type="Proteomes" id="UP000366872"/>
    </source>
</evidence>
<evidence type="ECO:0000259" key="7">
    <source>
        <dbReference type="PROSITE" id="PS50011"/>
    </source>
</evidence>
<feature type="region of interest" description="Disordered" evidence="6">
    <location>
        <begin position="1"/>
        <end position="24"/>
    </location>
</feature>
<dbReference type="CDD" id="cd14014">
    <property type="entry name" value="STKc_PknB_like"/>
    <property type="match status" value="1"/>
</dbReference>
<dbReference type="Pfam" id="PF00069">
    <property type="entry name" value="Pkinase"/>
    <property type="match status" value="1"/>
</dbReference>
<keyword evidence="4 5" id="KW-0067">ATP-binding</keyword>
<sequence length="859" mass="96595">MDQPDADRNLDSTETTDATAATGSSLELGKVKQVLSVKMEKPESHYTTITPLGKGSFGEVHGASDTLLGREVAIKSIKSQFREEQDVVDRFLKEARGTAQLEHPNIMPVHEMGMTDELGIYFTMKKIEGENLKELLDKLQVNTAFFQKQYPLNVLLEMFLAVCNGVAFAHSKGVIHRDLKPANIMIGEFGEVLVLDWGLVKQLNDEEVEPGKVQLRMEEFEDGSRTLDGAISGTPNYMSPEQAEGNIDAIDFQSDVYSLGAILYHMLTYLPPFEKTQLRKLLENVKQGNFQSPRKRRPEMKIPRELDAICMKAMARFQVNRYRSVEQLADDIRNYIGHRDVSAYRAPRHVRFWKSCRRNPVKSSVTAAVVLVLGLVFGAQRAMIQGAYDQDLKTANDHLVAGEKLVVDAKEKMTQLQDLCASAVQREETPEETQLRGELEEVLRNINTEFNIALSNYESVPLPLRRKKPIKQGIYHIYRNRIELALFRDDVKLAGEWLNEVDALLNAWGKTPTAEAAAFLYHARERVGGVGRLELTASDNVENVIILALKPGGGRLVIDHDVAIAKRKPPINIDAVEPGSYLAMASLSSGGGMRPFPIHIGHGEAKVQHMDFPSEFPEGMAFIPAGKFVFGGQESRFYRGKVVELDAFFIKETEVTFGEYLEFWKSLPDPVLKKNYRSRIQVVETEREFHNVWDDEGNMLHPDKLDVVHPVVGITRQAAEAYCEWMGKRMGAAISLPSVKQWEKAARGVDGRIYVWGNVFDERFALTRKNKKGKEKYPAFAPPKSFMSSDKSVYDVFDMAGNVREMTSTPLPTDEEFFQLKGGSASTPENFLPCSYSSDTPVVPSDVGFRYIMELPKKP</sequence>
<dbReference type="PROSITE" id="PS50011">
    <property type="entry name" value="PROTEIN_KINASE_DOM"/>
    <property type="match status" value="1"/>
</dbReference>
<dbReference type="PROSITE" id="PS00108">
    <property type="entry name" value="PROTEIN_KINASE_ST"/>
    <property type="match status" value="1"/>
</dbReference>
<dbReference type="InterPro" id="IPR008271">
    <property type="entry name" value="Ser/Thr_kinase_AS"/>
</dbReference>
<dbReference type="AlphaFoldDB" id="A0A6C2TVX7"/>
<dbReference type="Pfam" id="PF03781">
    <property type="entry name" value="FGE-sulfatase"/>
    <property type="match status" value="1"/>
</dbReference>
<protein>
    <submittedName>
        <fullName evidence="8">Serine/threonine-protein kinase PknD</fullName>
    </submittedName>
</protein>
<keyword evidence="9" id="KW-1185">Reference proteome</keyword>